<accession>A0AAV4NHD7</accession>
<comment type="caution">
    <text evidence="2">The sequence shown here is derived from an EMBL/GenBank/DDBJ whole genome shotgun (WGS) entry which is preliminary data.</text>
</comment>
<reference evidence="2 3" key="1">
    <citation type="submission" date="2021-06" db="EMBL/GenBank/DDBJ databases">
        <title>Caerostris extrusa draft genome.</title>
        <authorList>
            <person name="Kono N."/>
            <person name="Arakawa K."/>
        </authorList>
    </citation>
    <scope>NUCLEOTIDE SEQUENCE [LARGE SCALE GENOMIC DNA]</scope>
</reference>
<keyword evidence="3" id="KW-1185">Reference proteome</keyword>
<evidence type="ECO:0000313" key="2">
    <source>
        <dbReference type="EMBL" id="GIX82874.1"/>
    </source>
</evidence>
<dbReference type="Proteomes" id="UP001054945">
    <property type="component" value="Unassembled WGS sequence"/>
</dbReference>
<feature type="region of interest" description="Disordered" evidence="1">
    <location>
        <begin position="58"/>
        <end position="77"/>
    </location>
</feature>
<sequence length="142" mass="16351">MGTLIQTFPRNASLLNLKREFNEYQRIVKQYLGTEMGKRFVRSALMEHAHQVRRLIRSSSQLSPSRQDRNLDHIPPPSLLLREVDYSNPLSTLTHFPLESSNSEKKHAMKMSSSLSVIVSYSKNVDQRDNPETIHNLMTDNG</sequence>
<dbReference type="AlphaFoldDB" id="A0AAV4NHD7"/>
<dbReference type="EMBL" id="BPLR01003270">
    <property type="protein sequence ID" value="GIX82874.1"/>
    <property type="molecule type" value="Genomic_DNA"/>
</dbReference>
<protein>
    <submittedName>
        <fullName evidence="2">Uncharacterized protein</fullName>
    </submittedName>
</protein>
<gene>
    <name evidence="2" type="ORF">CEXT_370351</name>
</gene>
<evidence type="ECO:0000313" key="3">
    <source>
        <dbReference type="Proteomes" id="UP001054945"/>
    </source>
</evidence>
<evidence type="ECO:0000256" key="1">
    <source>
        <dbReference type="SAM" id="MobiDB-lite"/>
    </source>
</evidence>
<name>A0AAV4NHD7_CAEEX</name>
<organism evidence="2 3">
    <name type="scientific">Caerostris extrusa</name>
    <name type="common">Bark spider</name>
    <name type="synonym">Caerostris bankana</name>
    <dbReference type="NCBI Taxonomy" id="172846"/>
    <lineage>
        <taxon>Eukaryota</taxon>
        <taxon>Metazoa</taxon>
        <taxon>Ecdysozoa</taxon>
        <taxon>Arthropoda</taxon>
        <taxon>Chelicerata</taxon>
        <taxon>Arachnida</taxon>
        <taxon>Araneae</taxon>
        <taxon>Araneomorphae</taxon>
        <taxon>Entelegynae</taxon>
        <taxon>Araneoidea</taxon>
        <taxon>Araneidae</taxon>
        <taxon>Caerostris</taxon>
    </lineage>
</organism>
<proteinExistence type="predicted"/>